<dbReference type="InterPro" id="IPR025018">
    <property type="entry name" value="DUF3953"/>
</dbReference>
<dbReference type="Proteomes" id="UP000321555">
    <property type="component" value="Chromosome"/>
</dbReference>
<feature type="transmembrane region" description="Helical" evidence="1">
    <location>
        <begin position="30"/>
        <end position="48"/>
    </location>
</feature>
<sequence>MLKILRIIFSLSTVALSAFSLITQNYNLTPYVMFLLGVTMLMTGIIELQKDKKGFPGYLCIIVSLFIFFVSIQGFLVK</sequence>
<gene>
    <name evidence="2" type="ORF">FSZ17_02700</name>
</gene>
<keyword evidence="1" id="KW-1133">Transmembrane helix</keyword>
<name>A0A5B8Z3U2_CYTDA</name>
<protein>
    <submittedName>
        <fullName evidence="2">DUF3953 domain-containing protein</fullName>
    </submittedName>
</protein>
<keyword evidence="3" id="KW-1185">Reference proteome</keyword>
<dbReference type="RefSeq" id="WP_057775623.1">
    <property type="nucleotide sequence ID" value="NZ_CP042593.1"/>
</dbReference>
<proteinExistence type="predicted"/>
<feature type="transmembrane region" description="Helical" evidence="1">
    <location>
        <begin position="55"/>
        <end position="76"/>
    </location>
</feature>
<dbReference type="EMBL" id="CP042593">
    <property type="protein sequence ID" value="QED46279.1"/>
    <property type="molecule type" value="Genomic_DNA"/>
</dbReference>
<dbReference type="OrthoDB" id="2942989at2"/>
<reference evidence="3" key="1">
    <citation type="submission" date="2019-08" db="EMBL/GenBank/DDBJ databases">
        <authorList>
            <person name="Zheng X."/>
        </authorList>
    </citation>
    <scope>NUCLEOTIDE SEQUENCE [LARGE SCALE GENOMIC DNA]</scope>
    <source>
        <strain evidence="3">FJAT-25496</strain>
    </source>
</reference>
<dbReference type="KEGG" id="bda:FSZ17_02700"/>
<keyword evidence="1" id="KW-0812">Transmembrane</keyword>
<keyword evidence="1" id="KW-0472">Membrane</keyword>
<evidence type="ECO:0000313" key="2">
    <source>
        <dbReference type="EMBL" id="QED46279.1"/>
    </source>
</evidence>
<organism evidence="2 3">
    <name type="scientific">Cytobacillus dafuensis</name>
    <name type="common">Bacillus dafuensis</name>
    <dbReference type="NCBI Taxonomy" id="1742359"/>
    <lineage>
        <taxon>Bacteria</taxon>
        <taxon>Bacillati</taxon>
        <taxon>Bacillota</taxon>
        <taxon>Bacilli</taxon>
        <taxon>Bacillales</taxon>
        <taxon>Bacillaceae</taxon>
        <taxon>Cytobacillus</taxon>
    </lineage>
</organism>
<accession>A0A5B8Z3U2</accession>
<evidence type="ECO:0000313" key="3">
    <source>
        <dbReference type="Proteomes" id="UP000321555"/>
    </source>
</evidence>
<dbReference type="AlphaFoldDB" id="A0A5B8Z3U2"/>
<dbReference type="STRING" id="1742359.GCA_001439625_04381"/>
<dbReference type="Pfam" id="PF13129">
    <property type="entry name" value="DUF3953"/>
    <property type="match status" value="1"/>
</dbReference>
<evidence type="ECO:0000256" key="1">
    <source>
        <dbReference type="SAM" id="Phobius"/>
    </source>
</evidence>